<keyword evidence="1" id="KW-0812">Transmembrane</keyword>
<accession>A0A162EZS3</accession>
<keyword evidence="3" id="KW-1185">Reference proteome</keyword>
<comment type="caution">
    <text evidence="2">The sequence shown here is derived from an EMBL/GenBank/DDBJ whole genome shotgun (WGS) entry which is preliminary data.</text>
</comment>
<sequence length="95" mass="10826">MNNKLFTFVSLLFAGLSIIILFLLPNLYSFYHVDFFIGFKVGNFFVFSPFFLALIGLFFSFFSSKQAVFSMLMLNISLMLVSSVPYVMALSFNSP</sequence>
<proteinExistence type="predicted"/>
<organism evidence="2 3">
    <name type="scientific">Alkalihalobacillus trypoxylicola</name>
    <dbReference type="NCBI Taxonomy" id="519424"/>
    <lineage>
        <taxon>Bacteria</taxon>
        <taxon>Bacillati</taxon>
        <taxon>Bacillota</taxon>
        <taxon>Bacilli</taxon>
        <taxon>Bacillales</taxon>
        <taxon>Bacillaceae</taxon>
        <taxon>Alkalihalobacillus</taxon>
    </lineage>
</organism>
<dbReference type="Proteomes" id="UP000075806">
    <property type="component" value="Unassembled WGS sequence"/>
</dbReference>
<gene>
    <name evidence="2" type="ORF">AZF04_14965</name>
</gene>
<protein>
    <submittedName>
        <fullName evidence="2">Uncharacterized protein</fullName>
    </submittedName>
</protein>
<keyword evidence="1" id="KW-1133">Transmembrane helix</keyword>
<evidence type="ECO:0000313" key="2">
    <source>
        <dbReference type="EMBL" id="KYG34127.1"/>
    </source>
</evidence>
<feature type="transmembrane region" description="Helical" evidence="1">
    <location>
        <begin position="69"/>
        <end position="92"/>
    </location>
</feature>
<name>A0A162EZS3_9BACI</name>
<dbReference type="RefSeq" id="WP_061947629.1">
    <property type="nucleotide sequence ID" value="NZ_LTAO01000003.1"/>
</dbReference>
<evidence type="ECO:0000256" key="1">
    <source>
        <dbReference type="SAM" id="Phobius"/>
    </source>
</evidence>
<evidence type="ECO:0000313" key="3">
    <source>
        <dbReference type="Proteomes" id="UP000075806"/>
    </source>
</evidence>
<keyword evidence="1" id="KW-0472">Membrane</keyword>
<dbReference type="AlphaFoldDB" id="A0A162EZS3"/>
<feature type="transmembrane region" description="Helical" evidence="1">
    <location>
        <begin position="5"/>
        <end position="24"/>
    </location>
</feature>
<feature type="transmembrane region" description="Helical" evidence="1">
    <location>
        <begin position="44"/>
        <end position="62"/>
    </location>
</feature>
<reference evidence="2" key="1">
    <citation type="submission" date="2016-02" db="EMBL/GenBank/DDBJ databases">
        <title>Genome sequence of Bacillus trypoxylicola KCTC 13244(T).</title>
        <authorList>
            <person name="Jeong H."/>
            <person name="Park S.-H."/>
            <person name="Choi S.-K."/>
        </authorList>
    </citation>
    <scope>NUCLEOTIDE SEQUENCE [LARGE SCALE GENOMIC DNA]</scope>
    <source>
        <strain evidence="2">KCTC 13244</strain>
    </source>
</reference>
<dbReference type="EMBL" id="LTAO01000003">
    <property type="protein sequence ID" value="KYG34127.1"/>
    <property type="molecule type" value="Genomic_DNA"/>
</dbReference>